<dbReference type="EMBL" id="JACHDO010000001">
    <property type="protein sequence ID" value="MBB5489236.1"/>
    <property type="molecule type" value="Genomic_DNA"/>
</dbReference>
<comment type="caution">
    <text evidence="1">The sequence shown here is derived from an EMBL/GenBank/DDBJ whole genome shotgun (WGS) entry which is preliminary data.</text>
</comment>
<dbReference type="GO" id="GO:0102943">
    <property type="term" value="F:trans-2,3-dihydro-3-hydroxy-anthranilate isomerase activity"/>
    <property type="evidence" value="ECO:0007669"/>
    <property type="project" value="UniProtKB-EC"/>
</dbReference>
<sequence length="116" mass="13107">MNHPRLVTVWWDLSESAQTIDSLRVYLRDQSADAFAEVPGLRLKAWIADPETDRWGAVLLWESTEASEGPVPSRAAELIGYPPTEVHAFDVEATIQGRYEDEELNHRGLAFSTERP</sequence>
<gene>
    <name evidence="1" type="ORF">HNR07_000373</name>
</gene>
<dbReference type="InterPro" id="IPR011008">
    <property type="entry name" value="Dimeric_a/b-barrel"/>
</dbReference>
<evidence type="ECO:0000313" key="1">
    <source>
        <dbReference type="EMBL" id="MBB5489236.1"/>
    </source>
</evidence>
<accession>A0A840WD89</accession>
<dbReference type="SUPFAM" id="SSF54909">
    <property type="entry name" value="Dimeric alpha+beta barrel"/>
    <property type="match status" value="1"/>
</dbReference>
<dbReference type="Gene3D" id="3.30.70.100">
    <property type="match status" value="1"/>
</dbReference>
<dbReference type="AlphaFoldDB" id="A0A840WD89"/>
<reference evidence="1 2" key="1">
    <citation type="submission" date="2020-08" db="EMBL/GenBank/DDBJ databases">
        <title>Sequencing the genomes of 1000 actinobacteria strains.</title>
        <authorList>
            <person name="Klenk H.-P."/>
        </authorList>
    </citation>
    <scope>NUCLEOTIDE SEQUENCE [LARGE SCALE GENOMIC DNA]</scope>
    <source>
        <strain evidence="1 2">DSM 44598</strain>
    </source>
</reference>
<evidence type="ECO:0000313" key="2">
    <source>
        <dbReference type="Proteomes" id="UP000579647"/>
    </source>
</evidence>
<keyword evidence="1" id="KW-0413">Isomerase</keyword>
<proteinExistence type="predicted"/>
<dbReference type="Proteomes" id="UP000579647">
    <property type="component" value="Unassembled WGS sequence"/>
</dbReference>
<dbReference type="RefSeq" id="WP_184361078.1">
    <property type="nucleotide sequence ID" value="NZ_BAAAKM010000081.1"/>
</dbReference>
<protein>
    <submittedName>
        <fullName evidence="1">Trans-2,3-dihydro-3-hydroxyanthranilate isomerase</fullName>
        <ecNumber evidence="1">5.3.3.17</ecNumber>
    </submittedName>
</protein>
<name>A0A840WD89_9ACTN</name>
<dbReference type="EC" id="5.3.3.17" evidence="1"/>
<keyword evidence="2" id="KW-1185">Reference proteome</keyword>
<organism evidence="1 2">
    <name type="scientific">Nocardiopsis metallicus</name>
    <dbReference type="NCBI Taxonomy" id="179819"/>
    <lineage>
        <taxon>Bacteria</taxon>
        <taxon>Bacillati</taxon>
        <taxon>Actinomycetota</taxon>
        <taxon>Actinomycetes</taxon>
        <taxon>Streptosporangiales</taxon>
        <taxon>Nocardiopsidaceae</taxon>
        <taxon>Nocardiopsis</taxon>
    </lineage>
</organism>